<dbReference type="EMBL" id="BAAANT010000040">
    <property type="protein sequence ID" value="GAA2154084.1"/>
    <property type="molecule type" value="Genomic_DNA"/>
</dbReference>
<accession>A0ABN3A5Z7</accession>
<evidence type="ECO:0000313" key="3">
    <source>
        <dbReference type="EMBL" id="GAA2154084.1"/>
    </source>
</evidence>
<dbReference type="Pfam" id="PF01471">
    <property type="entry name" value="PG_binding_1"/>
    <property type="match status" value="1"/>
</dbReference>
<feature type="domain" description="Peptidoglycan binding-like" evidence="2">
    <location>
        <begin position="198"/>
        <end position="249"/>
    </location>
</feature>
<protein>
    <recommendedName>
        <fullName evidence="2">Peptidoglycan binding-like domain-containing protein</fullName>
    </recommendedName>
</protein>
<dbReference type="InterPro" id="IPR036505">
    <property type="entry name" value="Amidase/PGRP_sf"/>
</dbReference>
<feature type="region of interest" description="Disordered" evidence="1">
    <location>
        <begin position="1"/>
        <end position="22"/>
    </location>
</feature>
<comment type="caution">
    <text evidence="3">The sequence shown here is derived from an EMBL/GenBank/DDBJ whole genome shotgun (WGS) entry which is preliminary data.</text>
</comment>
<dbReference type="InterPro" id="IPR002477">
    <property type="entry name" value="Peptidoglycan-bd-like"/>
</dbReference>
<organism evidence="3 4">
    <name type="scientific">Kitasatospora kazusensis</name>
    <dbReference type="NCBI Taxonomy" id="407974"/>
    <lineage>
        <taxon>Bacteria</taxon>
        <taxon>Bacillati</taxon>
        <taxon>Actinomycetota</taxon>
        <taxon>Actinomycetes</taxon>
        <taxon>Kitasatosporales</taxon>
        <taxon>Streptomycetaceae</taxon>
        <taxon>Kitasatospora</taxon>
    </lineage>
</organism>
<dbReference type="Proteomes" id="UP001422759">
    <property type="component" value="Unassembled WGS sequence"/>
</dbReference>
<evidence type="ECO:0000259" key="2">
    <source>
        <dbReference type="Pfam" id="PF01471"/>
    </source>
</evidence>
<keyword evidence="4" id="KW-1185">Reference proteome</keyword>
<dbReference type="CDD" id="cd06583">
    <property type="entry name" value="PGRP"/>
    <property type="match status" value="1"/>
</dbReference>
<evidence type="ECO:0000256" key="1">
    <source>
        <dbReference type="SAM" id="MobiDB-lite"/>
    </source>
</evidence>
<name>A0ABN3A5Z7_9ACTN</name>
<dbReference type="SUPFAM" id="SSF55846">
    <property type="entry name" value="N-acetylmuramoyl-L-alanine amidase-like"/>
    <property type="match status" value="1"/>
</dbReference>
<dbReference type="Gene3D" id="1.10.101.10">
    <property type="entry name" value="PGBD-like superfamily/PGBD"/>
    <property type="match status" value="1"/>
</dbReference>
<feature type="region of interest" description="Disordered" evidence="1">
    <location>
        <begin position="164"/>
        <end position="184"/>
    </location>
</feature>
<dbReference type="InterPro" id="IPR036365">
    <property type="entry name" value="PGBD-like_sf"/>
</dbReference>
<dbReference type="InterPro" id="IPR002502">
    <property type="entry name" value="Amidase_domain"/>
</dbReference>
<dbReference type="InterPro" id="IPR036366">
    <property type="entry name" value="PGBDSf"/>
</dbReference>
<evidence type="ECO:0000313" key="4">
    <source>
        <dbReference type="Proteomes" id="UP001422759"/>
    </source>
</evidence>
<proteinExistence type="predicted"/>
<dbReference type="SUPFAM" id="SSF47090">
    <property type="entry name" value="PGBD-like"/>
    <property type="match status" value="1"/>
</dbReference>
<reference evidence="3 4" key="1">
    <citation type="journal article" date="2019" name="Int. J. Syst. Evol. Microbiol.">
        <title>The Global Catalogue of Microorganisms (GCM) 10K type strain sequencing project: providing services to taxonomists for standard genome sequencing and annotation.</title>
        <authorList>
            <consortium name="The Broad Institute Genomics Platform"/>
            <consortium name="The Broad Institute Genome Sequencing Center for Infectious Disease"/>
            <person name="Wu L."/>
            <person name="Ma J."/>
        </authorList>
    </citation>
    <scope>NUCLEOTIDE SEQUENCE [LARGE SCALE GENOMIC DNA]</scope>
    <source>
        <strain evidence="3 4">JCM 14560</strain>
    </source>
</reference>
<dbReference type="RefSeq" id="WP_344468451.1">
    <property type="nucleotide sequence ID" value="NZ_BAAANT010000040.1"/>
</dbReference>
<sequence>MQLVTRAQLGWPDSAAPDQPTTRGVKVHYEGTFVSPALAGDHSLCVQEVKDIRASHLANKTENYSDIAYSYLACVHGYLFEGRGIGKRTAANGDQPLNRAHYAVCGLIGSEGLTEPTDALLGAIRDGIDLLQQHGAGPEILGHCDGYATECPGGPLLAWVRRGAPRPGGGSVPAPPPTQSAGPAWPGQYLRDYTESDAARTWQQKMADRGWSITADGEYGPKSAAVCAQFQREKGLDGDGVVGPLTWAATWNTPVT</sequence>
<gene>
    <name evidence="3" type="ORF">GCM10009760_52630</name>
</gene>
<dbReference type="Gene3D" id="3.40.80.10">
    <property type="entry name" value="Peptidoglycan recognition protein-like"/>
    <property type="match status" value="1"/>
</dbReference>